<dbReference type="AlphaFoldDB" id="A0A1M5CL89"/>
<keyword evidence="3" id="KW-1185">Reference proteome</keyword>
<evidence type="ECO:0000313" key="2">
    <source>
        <dbReference type="EMBL" id="SHF55192.1"/>
    </source>
</evidence>
<protein>
    <submittedName>
        <fullName evidence="2">Starch/carbohydrate-binding module (Family 53)</fullName>
    </submittedName>
</protein>
<evidence type="ECO:0000259" key="1">
    <source>
        <dbReference type="SMART" id="SM01066"/>
    </source>
</evidence>
<sequence>MIQGWSDTPKGVEVRPAGFNEVNIIYNGLLAKSGADQVYLHCGFGDPQNWQNVSTIKMERTPRGWESTLRMQNSLMSFCFKDSANNWDNNNGYNWTVRA</sequence>
<reference evidence="3" key="1">
    <citation type="submission" date="2016-11" db="EMBL/GenBank/DDBJ databases">
        <authorList>
            <person name="Varghese N."/>
            <person name="Submissions S."/>
        </authorList>
    </citation>
    <scope>NUCLEOTIDE SEQUENCE [LARGE SCALE GENOMIC DNA]</scope>
    <source>
        <strain evidence="3">DSM 11792</strain>
    </source>
</reference>
<accession>A0A1M5CL89</accession>
<dbReference type="GO" id="GO:2001070">
    <property type="term" value="F:starch binding"/>
    <property type="evidence" value="ECO:0007669"/>
    <property type="project" value="InterPro"/>
</dbReference>
<organism evidence="2 3">
    <name type="scientific">Desulfofundulus australicus DSM 11792</name>
    <dbReference type="NCBI Taxonomy" id="1121425"/>
    <lineage>
        <taxon>Bacteria</taxon>
        <taxon>Bacillati</taxon>
        <taxon>Bacillota</taxon>
        <taxon>Clostridia</taxon>
        <taxon>Eubacteriales</taxon>
        <taxon>Peptococcaceae</taxon>
        <taxon>Desulfofundulus</taxon>
    </lineage>
</organism>
<dbReference type="Pfam" id="PF16760">
    <property type="entry name" value="CBM53"/>
    <property type="match status" value="1"/>
</dbReference>
<gene>
    <name evidence="2" type="ORF">SAMN02745218_02568</name>
</gene>
<dbReference type="Gene3D" id="2.60.40.10">
    <property type="entry name" value="Immunoglobulins"/>
    <property type="match status" value="1"/>
</dbReference>
<evidence type="ECO:0000313" key="3">
    <source>
        <dbReference type="Proteomes" id="UP000184196"/>
    </source>
</evidence>
<proteinExistence type="predicted"/>
<feature type="domain" description="Carbohydrate binding module family 25" evidence="1">
    <location>
        <begin position="20"/>
        <end position="99"/>
    </location>
</feature>
<name>A0A1M5CL89_9FIRM</name>
<dbReference type="OrthoDB" id="1683298at2"/>
<dbReference type="SMART" id="SM01066">
    <property type="entry name" value="CBM_25"/>
    <property type="match status" value="1"/>
</dbReference>
<dbReference type="InterPro" id="IPR013783">
    <property type="entry name" value="Ig-like_fold"/>
</dbReference>
<dbReference type="InterPro" id="IPR005085">
    <property type="entry name" value="CBM25"/>
</dbReference>
<dbReference type="EMBL" id="FQUW01000038">
    <property type="protein sequence ID" value="SHF55192.1"/>
    <property type="molecule type" value="Genomic_DNA"/>
</dbReference>
<dbReference type="Proteomes" id="UP000184196">
    <property type="component" value="Unassembled WGS sequence"/>
</dbReference>
<dbReference type="RefSeq" id="WP_073166910.1">
    <property type="nucleotide sequence ID" value="NZ_FQUW01000038.1"/>
</dbReference>